<accession>A0A814HLH9</accession>
<evidence type="ECO:0000313" key="1">
    <source>
        <dbReference type="EMBL" id="CAF1012111.1"/>
    </source>
</evidence>
<dbReference type="Proteomes" id="UP000663870">
    <property type="component" value="Unassembled WGS sequence"/>
</dbReference>
<keyword evidence="3" id="KW-1185">Reference proteome</keyword>
<dbReference type="EMBL" id="CAJNOL010000335">
    <property type="protein sequence ID" value="CAF1012750.1"/>
    <property type="molecule type" value="Genomic_DNA"/>
</dbReference>
<evidence type="ECO:0000313" key="2">
    <source>
        <dbReference type="EMBL" id="CAF1012750.1"/>
    </source>
</evidence>
<proteinExistence type="predicted"/>
<evidence type="ECO:0000313" key="3">
    <source>
        <dbReference type="Proteomes" id="UP000663870"/>
    </source>
</evidence>
<dbReference type="AlphaFoldDB" id="A0A814HLH9"/>
<sequence>MRGDLNAALNPIPLYKQGVEEEKSELARL</sequence>
<gene>
    <name evidence="1" type="ORF">JXQ802_LOCUS14718</name>
    <name evidence="2" type="ORF">JXQ802_LOCUS14750</name>
</gene>
<protein>
    <submittedName>
        <fullName evidence="2">Uncharacterized protein</fullName>
    </submittedName>
</protein>
<reference evidence="2" key="1">
    <citation type="submission" date="2021-02" db="EMBL/GenBank/DDBJ databases">
        <authorList>
            <person name="Nowell W R."/>
        </authorList>
    </citation>
    <scope>NUCLEOTIDE SEQUENCE</scope>
</reference>
<feature type="non-terminal residue" evidence="2">
    <location>
        <position position="1"/>
    </location>
</feature>
<dbReference type="EMBL" id="CAJNOL010000334">
    <property type="protein sequence ID" value="CAF1012111.1"/>
    <property type="molecule type" value="Genomic_DNA"/>
</dbReference>
<organism evidence="2 3">
    <name type="scientific">Rotaria sordida</name>
    <dbReference type="NCBI Taxonomy" id="392033"/>
    <lineage>
        <taxon>Eukaryota</taxon>
        <taxon>Metazoa</taxon>
        <taxon>Spiralia</taxon>
        <taxon>Gnathifera</taxon>
        <taxon>Rotifera</taxon>
        <taxon>Eurotatoria</taxon>
        <taxon>Bdelloidea</taxon>
        <taxon>Philodinida</taxon>
        <taxon>Philodinidae</taxon>
        <taxon>Rotaria</taxon>
    </lineage>
</organism>
<name>A0A814HLH9_9BILA</name>
<comment type="caution">
    <text evidence="2">The sequence shown here is derived from an EMBL/GenBank/DDBJ whole genome shotgun (WGS) entry which is preliminary data.</text>
</comment>